<dbReference type="GO" id="GO:1990170">
    <property type="term" value="P:stress response to cadmium ion"/>
    <property type="evidence" value="ECO:0007669"/>
    <property type="project" value="TreeGrafter"/>
</dbReference>
<dbReference type="RefSeq" id="WP_145257950.1">
    <property type="nucleotide sequence ID" value="NZ_CP036279.1"/>
</dbReference>
<evidence type="ECO:0000256" key="1">
    <source>
        <dbReference type="ARBA" id="ARBA00023236"/>
    </source>
</evidence>
<dbReference type="EMBL" id="CP036279">
    <property type="protein sequence ID" value="QDU61349.1"/>
    <property type="molecule type" value="Genomic_DNA"/>
</dbReference>
<reference evidence="3 4" key="1">
    <citation type="submission" date="2019-02" db="EMBL/GenBank/DDBJ databases">
        <title>Deep-cultivation of Planctomycetes and their phenomic and genomic characterization uncovers novel biology.</title>
        <authorList>
            <person name="Wiegand S."/>
            <person name="Jogler M."/>
            <person name="Boedeker C."/>
            <person name="Pinto D."/>
            <person name="Vollmers J."/>
            <person name="Rivas-Marin E."/>
            <person name="Kohn T."/>
            <person name="Peeters S.H."/>
            <person name="Heuer A."/>
            <person name="Rast P."/>
            <person name="Oberbeckmann S."/>
            <person name="Bunk B."/>
            <person name="Jeske O."/>
            <person name="Meyerdierks A."/>
            <person name="Storesund J.E."/>
            <person name="Kallscheuer N."/>
            <person name="Luecker S."/>
            <person name="Lage O.M."/>
            <person name="Pohl T."/>
            <person name="Merkel B.J."/>
            <person name="Hornburger P."/>
            <person name="Mueller R.-W."/>
            <person name="Bruemmer F."/>
            <person name="Labrenz M."/>
            <person name="Spormann A.M."/>
            <person name="Op den Camp H."/>
            <person name="Overmann J."/>
            <person name="Amann R."/>
            <person name="Jetten M.S.M."/>
            <person name="Mascher T."/>
            <person name="Medema M.H."/>
            <person name="Devos D.P."/>
            <person name="Kaster A.-K."/>
            <person name="Ovreas L."/>
            <person name="Rohde M."/>
            <person name="Galperin M.Y."/>
            <person name="Jogler C."/>
        </authorList>
    </citation>
    <scope>NUCLEOTIDE SEQUENCE [LARGE SCALE GENOMIC DNA]</scope>
    <source>
        <strain evidence="3 4">Pan216</strain>
    </source>
</reference>
<dbReference type="OrthoDB" id="9788704at2"/>
<proteinExistence type="predicted"/>
<dbReference type="SUPFAM" id="SSF46600">
    <property type="entry name" value="C-terminal UvrC-binding domain of UvrB"/>
    <property type="match status" value="1"/>
</dbReference>
<keyword evidence="4" id="KW-1185">Reference proteome</keyword>
<dbReference type="Pfam" id="PF02151">
    <property type="entry name" value="UVR"/>
    <property type="match status" value="1"/>
</dbReference>
<accession>A0A518B2Y2</accession>
<dbReference type="PANTHER" id="PTHR38430:SF1">
    <property type="entry name" value="PROTEIN-ARGININE KINASE ACTIVATOR PROTEIN"/>
    <property type="match status" value="1"/>
</dbReference>
<keyword evidence="1" id="KW-0742">SOS response</keyword>
<protein>
    <submittedName>
        <fullName evidence="3">UvrB/uvrC motif protein</fullName>
    </submittedName>
</protein>
<dbReference type="PANTHER" id="PTHR38430">
    <property type="entry name" value="PROTEIN-ARGININE KINASE ACTIVATOR PROTEIN"/>
    <property type="match status" value="1"/>
</dbReference>
<dbReference type="InterPro" id="IPR025542">
    <property type="entry name" value="YacH"/>
</dbReference>
<dbReference type="GO" id="GO:0009432">
    <property type="term" value="P:SOS response"/>
    <property type="evidence" value="ECO:0007669"/>
    <property type="project" value="UniProtKB-KW"/>
</dbReference>
<dbReference type="InterPro" id="IPR036876">
    <property type="entry name" value="UVR_dom_sf"/>
</dbReference>
<dbReference type="Proteomes" id="UP000317093">
    <property type="component" value="Chromosome"/>
</dbReference>
<dbReference type="GO" id="GO:0050897">
    <property type="term" value="F:cobalt ion binding"/>
    <property type="evidence" value="ECO:0007669"/>
    <property type="project" value="TreeGrafter"/>
</dbReference>
<dbReference type="InterPro" id="IPR001943">
    <property type="entry name" value="UVR_dom"/>
</dbReference>
<dbReference type="GO" id="GO:1990169">
    <property type="term" value="P:stress response to copper ion"/>
    <property type="evidence" value="ECO:0007669"/>
    <property type="project" value="TreeGrafter"/>
</dbReference>
<dbReference type="GO" id="GO:0046870">
    <property type="term" value="F:cadmium ion binding"/>
    <property type="evidence" value="ECO:0007669"/>
    <property type="project" value="TreeGrafter"/>
</dbReference>
<dbReference type="GO" id="GO:0005507">
    <property type="term" value="F:copper ion binding"/>
    <property type="evidence" value="ECO:0007669"/>
    <property type="project" value="TreeGrafter"/>
</dbReference>
<dbReference type="GO" id="GO:0008270">
    <property type="term" value="F:zinc ion binding"/>
    <property type="evidence" value="ECO:0007669"/>
    <property type="project" value="TreeGrafter"/>
</dbReference>
<keyword evidence="1" id="KW-0227">DNA damage</keyword>
<organism evidence="3 4">
    <name type="scientific">Kolteria novifilia</name>
    <dbReference type="NCBI Taxonomy" id="2527975"/>
    <lineage>
        <taxon>Bacteria</taxon>
        <taxon>Pseudomonadati</taxon>
        <taxon>Planctomycetota</taxon>
        <taxon>Planctomycetia</taxon>
        <taxon>Kolteriales</taxon>
        <taxon>Kolteriaceae</taxon>
        <taxon>Kolteria</taxon>
    </lineage>
</organism>
<evidence type="ECO:0000313" key="4">
    <source>
        <dbReference type="Proteomes" id="UP000317093"/>
    </source>
</evidence>
<name>A0A518B2Y2_9BACT</name>
<dbReference type="AlphaFoldDB" id="A0A518B2Y2"/>
<dbReference type="PROSITE" id="PS50151">
    <property type="entry name" value="UVR"/>
    <property type="match status" value="1"/>
</dbReference>
<sequence>MTTELAKLQCPDCGIKYMEFRKEGRLGCPYDYVIFRDGIVPLLDRVHRATHHTGKRPRRSCESVESPNAIRGLRYRLKQAIHTEDFEEAARLRDEIRAKERYDGLS</sequence>
<evidence type="ECO:0000259" key="2">
    <source>
        <dbReference type="PROSITE" id="PS50151"/>
    </source>
</evidence>
<evidence type="ECO:0000313" key="3">
    <source>
        <dbReference type="EMBL" id="QDU61349.1"/>
    </source>
</evidence>
<feature type="domain" description="UVR" evidence="2">
    <location>
        <begin position="67"/>
        <end position="102"/>
    </location>
</feature>
<dbReference type="Gene3D" id="4.10.860.10">
    <property type="entry name" value="UVR domain"/>
    <property type="match status" value="1"/>
</dbReference>
<dbReference type="KEGG" id="knv:Pan216_22050"/>
<gene>
    <name evidence="3" type="ORF">Pan216_22050</name>
</gene>